<evidence type="ECO:0000313" key="2">
    <source>
        <dbReference type="Proteomes" id="UP001642484"/>
    </source>
</evidence>
<accession>A0ABP0SR46</accession>
<evidence type="ECO:0000313" key="1">
    <source>
        <dbReference type="EMBL" id="CAK9114675.1"/>
    </source>
</evidence>
<comment type="caution">
    <text evidence="1">The sequence shown here is derived from an EMBL/GenBank/DDBJ whole genome shotgun (WGS) entry which is preliminary data.</text>
</comment>
<dbReference type="EMBL" id="CAXAMN010028028">
    <property type="protein sequence ID" value="CAK9114675.1"/>
    <property type="molecule type" value="Genomic_DNA"/>
</dbReference>
<protein>
    <submittedName>
        <fullName evidence="1">Uncharacterized protein</fullName>
    </submittedName>
</protein>
<gene>
    <name evidence="1" type="ORF">CCMP2556_LOCUS53020</name>
</gene>
<reference evidence="1 2" key="1">
    <citation type="submission" date="2024-02" db="EMBL/GenBank/DDBJ databases">
        <authorList>
            <person name="Chen Y."/>
            <person name="Shah S."/>
            <person name="Dougan E. K."/>
            <person name="Thang M."/>
            <person name="Chan C."/>
        </authorList>
    </citation>
    <scope>NUCLEOTIDE SEQUENCE [LARGE SCALE GENOMIC DNA]</scope>
</reference>
<sequence>MAVSGKERAIGVVSMAEEGARNLQQLKASQCEKKDYCLKELLELVEPPNMQTGEDELDHLQDLRRCHLEGETPDNDVGTRQTLPGWISGPIEREVAKWVEEHHKWISKIDARCAEGKELTPSIKVQYDRWCSDSKEKQLLFSKKTCSLAGRIRKNANQERLRRELFSLVIFMSSDPTELLVQAGSGEARRLVLLEGMPQSPNLPDFIDQGLAEGAIAAALEQGKHEQEEDRDEGDVELEGWIDEQNAIMEQDALCDGGSDLEEILAFSDEEEGLAEVIPSGKYVAVKSFHHRPVFKSLEEKGLTHLPQGGVHISYHKTSRTWSGYYPGRESSGLCYTHGGKTKRTEGEALVKAIKGVLSAHLEKYPRDRMWRAQYDKVVKYEATCASL</sequence>
<organism evidence="1 2">
    <name type="scientific">Durusdinium trenchii</name>
    <dbReference type="NCBI Taxonomy" id="1381693"/>
    <lineage>
        <taxon>Eukaryota</taxon>
        <taxon>Sar</taxon>
        <taxon>Alveolata</taxon>
        <taxon>Dinophyceae</taxon>
        <taxon>Suessiales</taxon>
        <taxon>Symbiodiniaceae</taxon>
        <taxon>Durusdinium</taxon>
    </lineage>
</organism>
<proteinExistence type="predicted"/>
<dbReference type="Proteomes" id="UP001642484">
    <property type="component" value="Unassembled WGS sequence"/>
</dbReference>
<name>A0ABP0SR46_9DINO</name>
<keyword evidence="2" id="KW-1185">Reference proteome</keyword>